<dbReference type="AlphaFoldDB" id="A0AAD5TCJ9"/>
<dbReference type="Pfam" id="PF17748">
    <property type="entry name" value="VID27_N"/>
    <property type="match status" value="1"/>
</dbReference>
<dbReference type="InterPro" id="IPR040979">
    <property type="entry name" value="Vid27_N"/>
</dbReference>
<dbReference type="Proteomes" id="UP001212152">
    <property type="component" value="Unassembled WGS sequence"/>
</dbReference>
<evidence type="ECO:0000259" key="4">
    <source>
        <dbReference type="Pfam" id="PF17748"/>
    </source>
</evidence>
<feature type="region of interest" description="Disordered" evidence="1">
    <location>
        <begin position="172"/>
        <end position="221"/>
    </location>
</feature>
<dbReference type="PANTHER" id="PTHR31913">
    <property type="entry name" value="VACUOLAR IMPORT AND DEGRADATION PROTEIN 27"/>
    <property type="match status" value="1"/>
</dbReference>
<dbReference type="InterPro" id="IPR040768">
    <property type="entry name" value="Vid27_PH"/>
</dbReference>
<dbReference type="Pfam" id="PF08553">
    <property type="entry name" value="VID27"/>
    <property type="match status" value="1"/>
</dbReference>
<sequence length="774" mass="86725">MNFLRNLIGSDQPKSHEDLVEIPSGTLYRVTPANGKQLVFRDAAATIRSTTTPFQYQLVITRIYAEDEPEKDEDVFDDDEHVYLLDKALRLRRLEGTPTSIEWTDAAGQGKGWEFEIDPEVDVDTQTKFEDLAYTCMYERQEGKSHATASDRELAAFAEQVKAAAHANPIGQKVKNTSRTPANALAGSVQGTPTPRSPLSPITSNQASGVRPSTQSHLPGHLASRPLAAVPVGETIHVANVMLHLYDPSVGQFLPVDQRATAEITEIAEWQFQLVVKSTTDYVWVCQPIEAEMQPTFNAAHKSFCWNYIQESTRTPLYTWSVIFQNVDDENEFKGLVTECLYEQSNREVFRKMKQQEQDYLMRLYDDDPMDVDVREDIAAENDQEQWEEEDAESPQDAPGASDADDSDDETGQQAYNAATTGSKNSQLAVGYKHERSFVVRGDKIGVFKHTEDDRIKFATTINNVRAMDGVTFSPRKVMLHQEDSALLMMKPGDENKLYKMDLEVGKIVEEWKVDDHRQIEEMVPDQKYAQLTKNETLVGIGHNSIFRLDPRLAGNKLVESQSKTYATKADFSCAATTGKGELVVGSTKGEIRMYNKLGINAKTLLPGSGDAIIGIDTTENGKWIVATCKTHLLLINTEIKGQPGTLGFQKSMGQEKPQMKRLQLKPEHVVWLGGSVSFTPARFSTGDSEEQAIITSCGKNVIRWNFRRVKSGHYYDYTIKQYEDTVVADNFKYGEDRAIIVALPSEVEMVTKNRLSTPVKLLKSRSSIVNSPF</sequence>
<dbReference type="GO" id="GO:0005737">
    <property type="term" value="C:cytoplasm"/>
    <property type="evidence" value="ECO:0007669"/>
    <property type="project" value="TreeGrafter"/>
</dbReference>
<dbReference type="EMBL" id="JADGJQ010000143">
    <property type="protein sequence ID" value="KAJ3167269.1"/>
    <property type="molecule type" value="Genomic_DNA"/>
</dbReference>
<feature type="region of interest" description="Disordered" evidence="1">
    <location>
        <begin position="382"/>
        <end position="424"/>
    </location>
</feature>
<dbReference type="InterPro" id="IPR036322">
    <property type="entry name" value="WD40_repeat_dom_sf"/>
</dbReference>
<dbReference type="PANTHER" id="PTHR31913:SF0">
    <property type="entry name" value="VACUOLAR IMPORT AND DEGRADATION PROTEIN 27"/>
    <property type="match status" value="1"/>
</dbReference>
<evidence type="ECO:0000259" key="2">
    <source>
        <dbReference type="Pfam" id="PF08553"/>
    </source>
</evidence>
<organism evidence="5 6">
    <name type="scientific">Geranomyces variabilis</name>
    <dbReference type="NCBI Taxonomy" id="109894"/>
    <lineage>
        <taxon>Eukaryota</taxon>
        <taxon>Fungi</taxon>
        <taxon>Fungi incertae sedis</taxon>
        <taxon>Chytridiomycota</taxon>
        <taxon>Chytridiomycota incertae sedis</taxon>
        <taxon>Chytridiomycetes</taxon>
        <taxon>Spizellomycetales</taxon>
        <taxon>Powellomycetaceae</taxon>
        <taxon>Geranomyces</taxon>
    </lineage>
</organism>
<dbReference type="InterPro" id="IPR013863">
    <property type="entry name" value="VID27_C"/>
</dbReference>
<proteinExistence type="predicted"/>
<reference evidence="5" key="1">
    <citation type="submission" date="2020-05" db="EMBL/GenBank/DDBJ databases">
        <title>Phylogenomic resolution of chytrid fungi.</title>
        <authorList>
            <person name="Stajich J.E."/>
            <person name="Amses K."/>
            <person name="Simmons R."/>
            <person name="Seto K."/>
            <person name="Myers J."/>
            <person name="Bonds A."/>
            <person name="Quandt C.A."/>
            <person name="Barry K."/>
            <person name="Liu P."/>
            <person name="Grigoriev I."/>
            <person name="Longcore J.E."/>
            <person name="James T.Y."/>
        </authorList>
    </citation>
    <scope>NUCLEOTIDE SEQUENCE</scope>
    <source>
        <strain evidence="5">JEL0379</strain>
    </source>
</reference>
<dbReference type="Pfam" id="PF17747">
    <property type="entry name" value="VID27_PH"/>
    <property type="match status" value="1"/>
</dbReference>
<feature type="domain" description="Vid27 N-terminal" evidence="4">
    <location>
        <begin position="1"/>
        <end position="157"/>
    </location>
</feature>
<evidence type="ECO:0000313" key="5">
    <source>
        <dbReference type="EMBL" id="KAJ3167269.1"/>
    </source>
</evidence>
<evidence type="ECO:0000259" key="3">
    <source>
        <dbReference type="Pfam" id="PF17747"/>
    </source>
</evidence>
<evidence type="ECO:0008006" key="7">
    <source>
        <dbReference type="Google" id="ProtNLM"/>
    </source>
</evidence>
<feature type="compositionally biased region" description="Polar residues" evidence="1">
    <location>
        <begin position="200"/>
        <end position="217"/>
    </location>
</feature>
<accession>A0AAD5TCJ9</accession>
<dbReference type="SUPFAM" id="SSF50978">
    <property type="entry name" value="WD40 repeat-like"/>
    <property type="match status" value="1"/>
</dbReference>
<evidence type="ECO:0000256" key="1">
    <source>
        <dbReference type="SAM" id="MobiDB-lite"/>
    </source>
</evidence>
<dbReference type="GO" id="GO:0005634">
    <property type="term" value="C:nucleus"/>
    <property type="evidence" value="ECO:0007669"/>
    <property type="project" value="TreeGrafter"/>
</dbReference>
<feature type="domain" description="Vacuolar import/degradation Vid27 C-terminal" evidence="2">
    <location>
        <begin position="424"/>
        <end position="761"/>
    </location>
</feature>
<feature type="domain" description="Vid27 PH-like" evidence="3">
    <location>
        <begin position="237"/>
        <end position="344"/>
    </location>
</feature>
<keyword evidence="6" id="KW-1185">Reference proteome</keyword>
<dbReference type="InterPro" id="IPR040458">
    <property type="entry name" value="Vid27"/>
</dbReference>
<gene>
    <name evidence="5" type="ORF">HDU87_001697</name>
</gene>
<protein>
    <recommendedName>
        <fullName evidence="7">VID27 cytoplasmic protein</fullName>
    </recommendedName>
</protein>
<evidence type="ECO:0000313" key="6">
    <source>
        <dbReference type="Proteomes" id="UP001212152"/>
    </source>
</evidence>
<feature type="compositionally biased region" description="Polar residues" evidence="1">
    <location>
        <begin position="412"/>
        <end position="424"/>
    </location>
</feature>
<comment type="caution">
    <text evidence="5">The sequence shown here is derived from an EMBL/GenBank/DDBJ whole genome shotgun (WGS) entry which is preliminary data.</text>
</comment>
<feature type="compositionally biased region" description="Acidic residues" evidence="1">
    <location>
        <begin position="382"/>
        <end position="394"/>
    </location>
</feature>
<name>A0AAD5TCJ9_9FUNG</name>